<dbReference type="Pfam" id="PF00581">
    <property type="entry name" value="Rhodanese"/>
    <property type="match status" value="1"/>
</dbReference>
<dbReference type="InterPro" id="IPR036873">
    <property type="entry name" value="Rhodanese-like_dom_sf"/>
</dbReference>
<dbReference type="InterPro" id="IPR050229">
    <property type="entry name" value="GlpE_sulfurtransferase"/>
</dbReference>
<keyword evidence="5" id="KW-1185">Reference proteome</keyword>
<dbReference type="RefSeq" id="WP_126756932.1">
    <property type="nucleotide sequence ID" value="NZ_PIPQ01000002.1"/>
</dbReference>
<accession>A0A432X7A3</accession>
<keyword evidence="2 4" id="KW-0808">Transferase</keyword>
<dbReference type="SMART" id="SM00450">
    <property type="entry name" value="RHOD"/>
    <property type="match status" value="1"/>
</dbReference>
<dbReference type="AlphaFoldDB" id="A0A432X7A3"/>
<comment type="caution">
    <text evidence="4">The sequence shown here is derived from an EMBL/GenBank/DDBJ whole genome shotgun (WGS) entry which is preliminary data.</text>
</comment>
<dbReference type="PANTHER" id="PTHR43031:SF6">
    <property type="entry name" value="THIOSULFATE SULFURTRANSFERASE GLPE"/>
    <property type="match status" value="1"/>
</dbReference>
<dbReference type="InterPro" id="IPR023695">
    <property type="entry name" value="Thiosulf_sulfurTrfase"/>
</dbReference>
<dbReference type="PROSITE" id="PS50206">
    <property type="entry name" value="RHODANESE_3"/>
    <property type="match status" value="1"/>
</dbReference>
<protein>
    <submittedName>
        <fullName evidence="4">Thiosulfate sulfurtransferase GlpE</fullName>
    </submittedName>
</protein>
<evidence type="ECO:0000313" key="4">
    <source>
        <dbReference type="EMBL" id="RUO42720.1"/>
    </source>
</evidence>
<evidence type="ECO:0000256" key="1">
    <source>
        <dbReference type="ARBA" id="ARBA00022490"/>
    </source>
</evidence>
<dbReference type="NCBIfam" id="NF001195">
    <property type="entry name" value="PRK00162.1"/>
    <property type="match status" value="1"/>
</dbReference>
<name>A0A432X7A3_9GAMM</name>
<dbReference type="InterPro" id="IPR001763">
    <property type="entry name" value="Rhodanese-like_dom"/>
</dbReference>
<dbReference type="SUPFAM" id="SSF52821">
    <property type="entry name" value="Rhodanese/Cell cycle control phosphatase"/>
    <property type="match status" value="1"/>
</dbReference>
<dbReference type="EMBL" id="PIPQ01000002">
    <property type="protein sequence ID" value="RUO42720.1"/>
    <property type="molecule type" value="Genomic_DNA"/>
</dbReference>
<sequence>MKEFQNITLADAKLQLDEGSLAVADIRDPQNFAKSHLKGAINLNNDNIGEFIQENTGKPVLVVCYHGVSSQKAAQYMLEQGIGEAYSLTGGMAAWLEAYPNDHLESA</sequence>
<proteinExistence type="predicted"/>
<dbReference type="Gene3D" id="3.40.250.10">
    <property type="entry name" value="Rhodanese-like domain"/>
    <property type="match status" value="1"/>
</dbReference>
<dbReference type="GO" id="GO:0004792">
    <property type="term" value="F:thiosulfate-cyanide sulfurtransferase activity"/>
    <property type="evidence" value="ECO:0007669"/>
    <property type="project" value="InterPro"/>
</dbReference>
<dbReference type="Proteomes" id="UP000286976">
    <property type="component" value="Unassembled WGS sequence"/>
</dbReference>
<keyword evidence="1" id="KW-0963">Cytoplasm</keyword>
<evidence type="ECO:0000259" key="3">
    <source>
        <dbReference type="PROSITE" id="PS50206"/>
    </source>
</evidence>
<gene>
    <name evidence="4" type="ORF">CWE15_04730</name>
</gene>
<dbReference type="OrthoDB" id="9811849at2"/>
<evidence type="ECO:0000313" key="5">
    <source>
        <dbReference type="Proteomes" id="UP000286976"/>
    </source>
</evidence>
<dbReference type="PANTHER" id="PTHR43031">
    <property type="entry name" value="FAD-DEPENDENT OXIDOREDUCTASE"/>
    <property type="match status" value="1"/>
</dbReference>
<organism evidence="4 5">
    <name type="scientific">Aliidiomarina taiwanensis</name>
    <dbReference type="NCBI Taxonomy" id="946228"/>
    <lineage>
        <taxon>Bacteria</taxon>
        <taxon>Pseudomonadati</taxon>
        <taxon>Pseudomonadota</taxon>
        <taxon>Gammaproteobacteria</taxon>
        <taxon>Alteromonadales</taxon>
        <taxon>Idiomarinaceae</taxon>
        <taxon>Aliidiomarina</taxon>
    </lineage>
</organism>
<evidence type="ECO:0000256" key="2">
    <source>
        <dbReference type="ARBA" id="ARBA00022679"/>
    </source>
</evidence>
<feature type="domain" description="Rhodanese" evidence="3">
    <location>
        <begin position="17"/>
        <end position="104"/>
    </location>
</feature>
<reference evidence="4 5" key="1">
    <citation type="journal article" date="2011" name="Front. Microbiol.">
        <title>Genomic signatures of strain selection and enhancement in Bacillus atrophaeus var. globigii, a historical biowarfare simulant.</title>
        <authorList>
            <person name="Gibbons H.S."/>
            <person name="Broomall S.M."/>
            <person name="McNew L.A."/>
            <person name="Daligault H."/>
            <person name="Chapman C."/>
            <person name="Bruce D."/>
            <person name="Karavis M."/>
            <person name="Krepps M."/>
            <person name="McGregor P.A."/>
            <person name="Hong C."/>
            <person name="Park K.H."/>
            <person name="Akmal A."/>
            <person name="Feldman A."/>
            <person name="Lin J.S."/>
            <person name="Chang W.E."/>
            <person name="Higgs B.W."/>
            <person name="Demirev P."/>
            <person name="Lindquist J."/>
            <person name="Liem A."/>
            <person name="Fochler E."/>
            <person name="Read T.D."/>
            <person name="Tapia R."/>
            <person name="Johnson S."/>
            <person name="Bishop-Lilly K.A."/>
            <person name="Detter C."/>
            <person name="Han C."/>
            <person name="Sozhamannan S."/>
            <person name="Rosenzweig C.N."/>
            <person name="Skowronski E.W."/>
        </authorList>
    </citation>
    <scope>NUCLEOTIDE SEQUENCE [LARGE SCALE GENOMIC DNA]</scope>
    <source>
        <strain evidence="4 5">AIT1</strain>
    </source>
</reference>
<dbReference type="GO" id="GO:0005737">
    <property type="term" value="C:cytoplasm"/>
    <property type="evidence" value="ECO:0007669"/>
    <property type="project" value="InterPro"/>
</dbReference>
<dbReference type="CDD" id="cd01444">
    <property type="entry name" value="GlpE_ST"/>
    <property type="match status" value="1"/>
</dbReference>